<gene>
    <name evidence="2" type="ORF">CRYO30217_00769</name>
</gene>
<feature type="transmembrane region" description="Helical" evidence="1">
    <location>
        <begin position="20"/>
        <end position="39"/>
    </location>
</feature>
<reference evidence="2" key="1">
    <citation type="submission" date="2021-04" db="EMBL/GenBank/DDBJ databases">
        <authorList>
            <person name="Rodrigo-Torres L."/>
            <person name="Arahal R. D."/>
            <person name="Lucena T."/>
        </authorList>
    </citation>
    <scope>NUCLEOTIDE SEQUENCE</scope>
    <source>
        <strain evidence="2">AS29M-1</strain>
    </source>
</reference>
<proteinExistence type="predicted"/>
<evidence type="ECO:0008006" key="4">
    <source>
        <dbReference type="Google" id="ProtNLM"/>
    </source>
</evidence>
<dbReference type="AlphaFoldDB" id="A0A916JLD2"/>
<sequence length="68" mass="7906">MLKFIKHHMSSIDGIEIYPLISLGIFFLFFVILFIYVFGGGKNRFKDISLLPLSDPNDPREQNEEEQS</sequence>
<evidence type="ECO:0000313" key="3">
    <source>
        <dbReference type="Proteomes" id="UP000683507"/>
    </source>
</evidence>
<name>A0A916JLD2_9FLAO</name>
<evidence type="ECO:0000313" key="2">
    <source>
        <dbReference type="EMBL" id="CAG5078794.1"/>
    </source>
</evidence>
<protein>
    <recommendedName>
        <fullName evidence="4">CcoQ/FixQ family Cbb3-type cytochrome c oxidase assembly chaperone</fullName>
    </recommendedName>
</protein>
<dbReference type="EMBL" id="OU015584">
    <property type="protein sequence ID" value="CAG5078794.1"/>
    <property type="molecule type" value="Genomic_DNA"/>
</dbReference>
<keyword evidence="3" id="KW-1185">Reference proteome</keyword>
<keyword evidence="1" id="KW-0472">Membrane</keyword>
<dbReference type="KEGG" id="ptan:CRYO30217_00769"/>
<evidence type="ECO:0000256" key="1">
    <source>
        <dbReference type="SAM" id="Phobius"/>
    </source>
</evidence>
<dbReference type="Proteomes" id="UP000683507">
    <property type="component" value="Chromosome"/>
</dbReference>
<accession>A0A916JLD2</accession>
<keyword evidence="1" id="KW-0812">Transmembrane</keyword>
<keyword evidence="1" id="KW-1133">Transmembrane helix</keyword>
<organism evidence="2 3">
    <name type="scientific">Parvicella tangerina</name>
    <dbReference type="NCBI Taxonomy" id="2829795"/>
    <lineage>
        <taxon>Bacteria</taxon>
        <taxon>Pseudomonadati</taxon>
        <taxon>Bacteroidota</taxon>
        <taxon>Flavobacteriia</taxon>
        <taxon>Flavobacteriales</taxon>
        <taxon>Parvicellaceae</taxon>
        <taxon>Parvicella</taxon>
    </lineage>
</organism>